<protein>
    <submittedName>
        <fullName evidence="1">Uncharacterized protein</fullName>
    </submittedName>
</protein>
<sequence>MSDSIAQDPTPLSAFVTQYKASGDEKLRLGHIKLPLYRDPNRSLIQEVGQALTEKDGNLLFITSGIEKDMQAPHMASLGLSIPSEMATFAEFLKLLASSRKKAARGRGFRSWKMDKDPWTTTGILPFDVVLVIHMDSSLPADCCLCILVALLWAFDVAKHSESDVRILTMSTGDHYELMSKLVDLQQANFNLQTIDLSHGDTHPPITQISDSHEDEDIVREICEVIEANISSSQLILVFSSLEDAFIDQLEEAVQAVRGEACQMTGVDREDDIGMTRSLTDFGTRPEQFATVMFNVPADCSLLPHTFRDYNQIHVVLDVKFHSREGWHHKSRQSVQFSRTASNQDRWAQMWWIEQAGVSERYLYSRRTDLEDVLSSGMYHHRQIEDAQLGGFISAVYDLQSWGVDCLESLDCFIRFPARAAIMLRRLETQGILYKNGFALAGDEAKAFRTILPLVKYDHRLALFGSIDSGSVVQTVKLQLVSLMFHGIDRIFCFEVPDLAKRLRQDENLNTKLHQSWVGSGGSLAKQGTLWLALALWKRHLIIGRRKREGIKDRDQDQLTQLLSPLLTIESAESMTALSKYKSLVDALLAQNIGFVEESLMQESELTPEEVIQLQGHLFRAFMHQLLMGRNGVDRLLVLSTGTHTNVPDTSYNLTSVVDLPHWLRAEGNGCYFGMTHTLRKEDEDEHLTCMDWTWIPQDVIAEWIAKNTDHCDLTLALKTFTMEVDEDPDIWDVRSQ</sequence>
<dbReference type="Proteomes" id="UP000605986">
    <property type="component" value="Unassembled WGS sequence"/>
</dbReference>
<name>A0A8H4NYN8_9HYPO</name>
<dbReference type="AlphaFoldDB" id="A0A8H4NYN8"/>
<dbReference type="OrthoDB" id="5035669at2759"/>
<organism evidence="1 2">
    <name type="scientific">Fusarium austroafricanum</name>
    <dbReference type="NCBI Taxonomy" id="2364996"/>
    <lineage>
        <taxon>Eukaryota</taxon>
        <taxon>Fungi</taxon>
        <taxon>Dikarya</taxon>
        <taxon>Ascomycota</taxon>
        <taxon>Pezizomycotina</taxon>
        <taxon>Sordariomycetes</taxon>
        <taxon>Hypocreomycetidae</taxon>
        <taxon>Hypocreales</taxon>
        <taxon>Nectriaceae</taxon>
        <taxon>Fusarium</taxon>
        <taxon>Fusarium concolor species complex</taxon>
    </lineage>
</organism>
<gene>
    <name evidence="1" type="ORF">F53441_1674</name>
</gene>
<dbReference type="EMBL" id="JAADJG010000068">
    <property type="protein sequence ID" value="KAF4456119.1"/>
    <property type="molecule type" value="Genomic_DNA"/>
</dbReference>
<evidence type="ECO:0000313" key="1">
    <source>
        <dbReference type="EMBL" id="KAF4456119.1"/>
    </source>
</evidence>
<comment type="caution">
    <text evidence="1">The sequence shown here is derived from an EMBL/GenBank/DDBJ whole genome shotgun (WGS) entry which is preliminary data.</text>
</comment>
<keyword evidence="2" id="KW-1185">Reference proteome</keyword>
<accession>A0A8H4NYN8</accession>
<reference evidence="1" key="1">
    <citation type="submission" date="2020-01" db="EMBL/GenBank/DDBJ databases">
        <title>Identification and distribution of gene clusters putatively required for synthesis of sphingolipid metabolism inhibitors in phylogenetically diverse species of the filamentous fungus Fusarium.</title>
        <authorList>
            <person name="Kim H.-S."/>
            <person name="Busman M."/>
            <person name="Brown D.W."/>
            <person name="Divon H."/>
            <person name="Uhlig S."/>
            <person name="Proctor R.H."/>
        </authorList>
    </citation>
    <scope>NUCLEOTIDE SEQUENCE</scope>
    <source>
        <strain evidence="1">NRRL 53441</strain>
    </source>
</reference>
<evidence type="ECO:0000313" key="2">
    <source>
        <dbReference type="Proteomes" id="UP000605986"/>
    </source>
</evidence>
<proteinExistence type="predicted"/>